<accession>A0ABV5FWY6</accession>
<feature type="region of interest" description="Disordered" evidence="1">
    <location>
        <begin position="72"/>
        <end position="93"/>
    </location>
</feature>
<evidence type="ECO:0000313" key="2">
    <source>
        <dbReference type="EMBL" id="MFB9071140.1"/>
    </source>
</evidence>
<comment type="caution">
    <text evidence="2">The sequence shown here is derived from an EMBL/GenBank/DDBJ whole genome shotgun (WGS) entry which is preliminary data.</text>
</comment>
<keyword evidence="3" id="KW-1185">Reference proteome</keyword>
<proteinExistence type="predicted"/>
<protein>
    <submittedName>
        <fullName evidence="2">Uncharacterized protein</fullName>
    </submittedName>
</protein>
<dbReference type="EMBL" id="JBHMFI010000001">
    <property type="protein sequence ID" value="MFB9071140.1"/>
    <property type="molecule type" value="Genomic_DNA"/>
</dbReference>
<gene>
    <name evidence="2" type="ORF">ACFFX0_08005</name>
</gene>
<feature type="region of interest" description="Disordered" evidence="1">
    <location>
        <begin position="106"/>
        <end position="127"/>
    </location>
</feature>
<evidence type="ECO:0000256" key="1">
    <source>
        <dbReference type="SAM" id="MobiDB-lite"/>
    </source>
</evidence>
<organism evidence="2 3">
    <name type="scientific">Citricoccus parietis</name>
    <dbReference type="NCBI Taxonomy" id="592307"/>
    <lineage>
        <taxon>Bacteria</taxon>
        <taxon>Bacillati</taxon>
        <taxon>Actinomycetota</taxon>
        <taxon>Actinomycetes</taxon>
        <taxon>Micrococcales</taxon>
        <taxon>Micrococcaceae</taxon>
        <taxon>Citricoccus</taxon>
    </lineage>
</organism>
<evidence type="ECO:0000313" key="3">
    <source>
        <dbReference type="Proteomes" id="UP001589575"/>
    </source>
</evidence>
<name>A0ABV5FWY6_9MICC</name>
<dbReference type="Proteomes" id="UP001589575">
    <property type="component" value="Unassembled WGS sequence"/>
</dbReference>
<reference evidence="2 3" key="1">
    <citation type="submission" date="2024-09" db="EMBL/GenBank/DDBJ databases">
        <authorList>
            <person name="Sun Q."/>
            <person name="Mori K."/>
        </authorList>
    </citation>
    <scope>NUCLEOTIDE SEQUENCE [LARGE SCALE GENOMIC DNA]</scope>
    <source>
        <strain evidence="2 3">CCM 7609</strain>
    </source>
</reference>
<sequence length="127" mass="13257">MGTASNGSGAERHCAAGPRQRCAAASAMAARAAWSPAMPWTPPPGGVEEEARYRPGVEVRCGLRTGAGRRICCSPPMDPPATSPPMRLGFQDSRADGGVATRWTMRSRKPGAKRSICDSIRSSTGAS</sequence>